<proteinExistence type="predicted"/>
<dbReference type="EMBL" id="CAJOBC010094467">
    <property type="protein sequence ID" value="CAF4425300.1"/>
    <property type="molecule type" value="Genomic_DNA"/>
</dbReference>
<protein>
    <submittedName>
        <fullName evidence="1">Uncharacterized protein</fullName>
    </submittedName>
</protein>
<keyword evidence="3" id="KW-1185">Reference proteome</keyword>
<dbReference type="EMBL" id="CAJNOQ010028689">
    <property type="protein sequence ID" value="CAF1563479.1"/>
    <property type="molecule type" value="Genomic_DNA"/>
</dbReference>
<dbReference type="Proteomes" id="UP000681722">
    <property type="component" value="Unassembled WGS sequence"/>
</dbReference>
<reference evidence="1" key="1">
    <citation type="submission" date="2021-02" db="EMBL/GenBank/DDBJ databases">
        <authorList>
            <person name="Nowell W R."/>
        </authorList>
    </citation>
    <scope>NUCLEOTIDE SEQUENCE</scope>
</reference>
<gene>
    <name evidence="1" type="ORF">GPM918_LOCUS39919</name>
    <name evidence="2" type="ORF">SRO942_LOCUS40833</name>
</gene>
<accession>A0A815XYS8</accession>
<dbReference type="Proteomes" id="UP000663829">
    <property type="component" value="Unassembled WGS sequence"/>
</dbReference>
<name>A0A815XYS8_9BILA</name>
<comment type="caution">
    <text evidence="1">The sequence shown here is derived from an EMBL/GenBank/DDBJ whole genome shotgun (WGS) entry which is preliminary data.</text>
</comment>
<evidence type="ECO:0000313" key="2">
    <source>
        <dbReference type="EMBL" id="CAF4425300.1"/>
    </source>
</evidence>
<sequence>MSKFEVQLAIFKQSPQSYHLYQLKNPTSIDELIYKCGWSTDDDTDRFKKAIAELNGPGIIFEKKAKDDNMLTIIIFANGCDRSSSLELKLIVDYLLDRSMSFVYAPDREKLSQYVSIV</sequence>
<evidence type="ECO:0000313" key="1">
    <source>
        <dbReference type="EMBL" id="CAF1563479.1"/>
    </source>
</evidence>
<evidence type="ECO:0000313" key="3">
    <source>
        <dbReference type="Proteomes" id="UP000663829"/>
    </source>
</evidence>
<organism evidence="1 3">
    <name type="scientific">Didymodactylos carnosus</name>
    <dbReference type="NCBI Taxonomy" id="1234261"/>
    <lineage>
        <taxon>Eukaryota</taxon>
        <taxon>Metazoa</taxon>
        <taxon>Spiralia</taxon>
        <taxon>Gnathifera</taxon>
        <taxon>Rotifera</taxon>
        <taxon>Eurotatoria</taxon>
        <taxon>Bdelloidea</taxon>
        <taxon>Philodinida</taxon>
        <taxon>Philodinidae</taxon>
        <taxon>Didymodactylos</taxon>
    </lineage>
</organism>
<dbReference type="AlphaFoldDB" id="A0A815XYS8"/>